<name>A0AAV9S4H0_9TELE</name>
<dbReference type="EMBL" id="JAHHUM010000899">
    <property type="protein sequence ID" value="KAK5616214.1"/>
    <property type="molecule type" value="Genomic_DNA"/>
</dbReference>
<accession>A0AAV9S4H0</accession>
<sequence length="111" mass="13099">MWIVNLSSETTAWFPKHYEKSARKVLNLTHTSKHNRERSFRVRILQKYSMQATQLRLKPLYEKPNAEIFNGFSGKLDFKFRFVTSSLCSECVTWIFHKLTLLCQKLNISGV</sequence>
<dbReference type="Proteomes" id="UP001311232">
    <property type="component" value="Unassembled WGS sequence"/>
</dbReference>
<keyword evidence="2" id="KW-1185">Reference proteome</keyword>
<dbReference type="AlphaFoldDB" id="A0AAV9S4H0"/>
<reference evidence="1 2" key="1">
    <citation type="submission" date="2021-06" db="EMBL/GenBank/DDBJ databases">
        <authorList>
            <person name="Palmer J.M."/>
        </authorList>
    </citation>
    <scope>NUCLEOTIDE SEQUENCE [LARGE SCALE GENOMIC DNA]</scope>
    <source>
        <strain evidence="1 2">MEX-2019</strain>
        <tissue evidence="1">Muscle</tissue>
    </source>
</reference>
<organism evidence="1 2">
    <name type="scientific">Crenichthys baileyi</name>
    <name type="common">White River springfish</name>
    <dbReference type="NCBI Taxonomy" id="28760"/>
    <lineage>
        <taxon>Eukaryota</taxon>
        <taxon>Metazoa</taxon>
        <taxon>Chordata</taxon>
        <taxon>Craniata</taxon>
        <taxon>Vertebrata</taxon>
        <taxon>Euteleostomi</taxon>
        <taxon>Actinopterygii</taxon>
        <taxon>Neopterygii</taxon>
        <taxon>Teleostei</taxon>
        <taxon>Neoteleostei</taxon>
        <taxon>Acanthomorphata</taxon>
        <taxon>Ovalentaria</taxon>
        <taxon>Atherinomorphae</taxon>
        <taxon>Cyprinodontiformes</taxon>
        <taxon>Goodeidae</taxon>
        <taxon>Crenichthys</taxon>
    </lineage>
</organism>
<protein>
    <submittedName>
        <fullName evidence="1">Uncharacterized protein</fullName>
    </submittedName>
</protein>
<gene>
    <name evidence="1" type="ORF">CRENBAI_015688</name>
</gene>
<evidence type="ECO:0000313" key="2">
    <source>
        <dbReference type="Proteomes" id="UP001311232"/>
    </source>
</evidence>
<evidence type="ECO:0000313" key="1">
    <source>
        <dbReference type="EMBL" id="KAK5616214.1"/>
    </source>
</evidence>
<comment type="caution">
    <text evidence="1">The sequence shown here is derived from an EMBL/GenBank/DDBJ whole genome shotgun (WGS) entry which is preliminary data.</text>
</comment>
<proteinExistence type="predicted"/>